<feature type="transmembrane region" description="Helical" evidence="1">
    <location>
        <begin position="75"/>
        <end position="94"/>
    </location>
</feature>
<keyword evidence="1" id="KW-0472">Membrane</keyword>
<name>A0ABU5Q653_9BACT</name>
<keyword evidence="3" id="KW-0808">Transferase</keyword>
<accession>A0ABU5Q653</accession>
<gene>
    <name evidence="3" type="ORF">VB248_04185</name>
</gene>
<dbReference type="GO" id="GO:0016301">
    <property type="term" value="F:kinase activity"/>
    <property type="evidence" value="ECO:0007669"/>
    <property type="project" value="UniProtKB-KW"/>
</dbReference>
<dbReference type="Gene3D" id="3.30.565.10">
    <property type="entry name" value="Histidine kinase-like ATPase, C-terminal domain"/>
    <property type="match status" value="1"/>
</dbReference>
<reference evidence="3 4" key="1">
    <citation type="submission" date="2023-12" db="EMBL/GenBank/DDBJ databases">
        <title>Novel species of the genus Arcicella isolated from rivers.</title>
        <authorList>
            <person name="Lu H."/>
        </authorList>
    </citation>
    <scope>NUCLEOTIDE SEQUENCE [LARGE SCALE GENOMIC DNA]</scope>
    <source>
        <strain evidence="3 4">KCTC 23307</strain>
    </source>
</reference>
<dbReference type="RefSeq" id="WP_323295483.1">
    <property type="nucleotide sequence ID" value="NZ_JAYFUM010000005.1"/>
</dbReference>
<feature type="transmembrane region" description="Helical" evidence="1">
    <location>
        <begin position="131"/>
        <end position="151"/>
    </location>
</feature>
<evidence type="ECO:0000313" key="3">
    <source>
        <dbReference type="EMBL" id="MEA5138315.1"/>
    </source>
</evidence>
<feature type="transmembrane region" description="Helical" evidence="1">
    <location>
        <begin position="7"/>
        <end position="25"/>
    </location>
</feature>
<dbReference type="InterPro" id="IPR010559">
    <property type="entry name" value="Sig_transdc_His_kin_internal"/>
</dbReference>
<protein>
    <submittedName>
        <fullName evidence="3">Sensor histidine kinase</fullName>
    </submittedName>
</protein>
<evidence type="ECO:0000313" key="4">
    <source>
        <dbReference type="Proteomes" id="UP001302949"/>
    </source>
</evidence>
<keyword evidence="1" id="KW-1133">Transmembrane helix</keyword>
<feature type="transmembrane region" description="Helical" evidence="1">
    <location>
        <begin position="45"/>
        <end position="68"/>
    </location>
</feature>
<dbReference type="InterPro" id="IPR036890">
    <property type="entry name" value="HATPase_C_sf"/>
</dbReference>
<dbReference type="Proteomes" id="UP001302949">
    <property type="component" value="Unassembled WGS sequence"/>
</dbReference>
<dbReference type="EMBL" id="JAYFUM010000005">
    <property type="protein sequence ID" value="MEA5138315.1"/>
    <property type="molecule type" value="Genomic_DNA"/>
</dbReference>
<dbReference type="PANTHER" id="PTHR34220">
    <property type="entry name" value="SENSOR HISTIDINE KINASE YPDA"/>
    <property type="match status" value="1"/>
</dbReference>
<keyword evidence="1" id="KW-0812">Transmembrane</keyword>
<dbReference type="SUPFAM" id="SSF55874">
    <property type="entry name" value="ATPase domain of HSP90 chaperone/DNA topoisomerase II/histidine kinase"/>
    <property type="match status" value="1"/>
</dbReference>
<keyword evidence="4" id="KW-1185">Reference proteome</keyword>
<dbReference type="InterPro" id="IPR050640">
    <property type="entry name" value="Bact_2-comp_sensor_kinase"/>
</dbReference>
<proteinExistence type="predicted"/>
<feature type="domain" description="Signal transduction histidine kinase internal region" evidence="2">
    <location>
        <begin position="165"/>
        <end position="243"/>
    </location>
</feature>
<evidence type="ECO:0000256" key="1">
    <source>
        <dbReference type="SAM" id="Phobius"/>
    </source>
</evidence>
<dbReference type="PANTHER" id="PTHR34220:SF7">
    <property type="entry name" value="SENSOR HISTIDINE KINASE YPDA"/>
    <property type="match status" value="1"/>
</dbReference>
<keyword evidence="3" id="KW-0418">Kinase</keyword>
<dbReference type="Pfam" id="PF06580">
    <property type="entry name" value="His_kinase"/>
    <property type="match status" value="1"/>
</dbReference>
<evidence type="ECO:0000259" key="2">
    <source>
        <dbReference type="Pfam" id="PF06580"/>
    </source>
</evidence>
<organism evidence="3 4">
    <name type="scientific">Arcicella rigui</name>
    <dbReference type="NCBI Taxonomy" id="797020"/>
    <lineage>
        <taxon>Bacteria</taxon>
        <taxon>Pseudomonadati</taxon>
        <taxon>Bacteroidota</taxon>
        <taxon>Cytophagia</taxon>
        <taxon>Cytophagales</taxon>
        <taxon>Flectobacillaceae</taxon>
        <taxon>Arcicella</taxon>
    </lineage>
</organism>
<comment type="caution">
    <text evidence="3">The sequence shown here is derived from an EMBL/GenBank/DDBJ whole genome shotgun (WGS) entry which is preliminary data.</text>
</comment>
<sequence length="352" mass="40504">MSAKNRQIVLHILACVSFMSLPVIFMSRTEKTFFEMFNPLGIRVFVLYFLLLVYFYVNYFVLIPFLFFKRQYFSFAGIQIFIFLLIIILPNAFLHDLPRGKESFIGPLPPPSEKMLHGNGFPPPPTEGGDILTQEAFFFLLMLSFSLMLRISNRWKQTEKEKLNAELSYLKAQINPHFLFNTLNSIYALAIEKSDKTPEAVVKLSGMMRYVLSESSNEYVSLEKEISYIRSYIDLQSIRFEDTINLSFSISGTTFGKKIAPLILIPFIENAFKHGINAEEDSVIKIDISIVENMLKLYVFNNKVSIHLSEESKSGVGILNTSNRLQLLYAGAYELVINDEEKYYEAHLTIHL</sequence>